<evidence type="ECO:0000259" key="8">
    <source>
        <dbReference type="PROSITE" id="PS50893"/>
    </source>
</evidence>
<protein>
    <submittedName>
        <fullName evidence="9">Peptide/nickel transport system ATP-binding protein</fullName>
    </submittedName>
</protein>
<keyword evidence="7" id="KW-0472">Membrane</keyword>
<reference evidence="9 10" key="1">
    <citation type="submission" date="2019-06" db="EMBL/GenBank/DDBJ databases">
        <title>Sequencing the genomes of 1000 actinobacteria strains.</title>
        <authorList>
            <person name="Klenk H.-P."/>
        </authorList>
    </citation>
    <scope>NUCLEOTIDE SEQUENCE [LARGE SCALE GENOMIC DNA]</scope>
    <source>
        <strain evidence="9 10">DSM 102200</strain>
    </source>
</reference>
<evidence type="ECO:0000256" key="5">
    <source>
        <dbReference type="ARBA" id="ARBA00022741"/>
    </source>
</evidence>
<evidence type="ECO:0000256" key="4">
    <source>
        <dbReference type="ARBA" id="ARBA00022475"/>
    </source>
</evidence>
<dbReference type="GO" id="GO:0005524">
    <property type="term" value="F:ATP binding"/>
    <property type="evidence" value="ECO:0007669"/>
    <property type="project" value="UniProtKB-KW"/>
</dbReference>
<comment type="similarity">
    <text evidence="2">Belongs to the ABC transporter superfamily.</text>
</comment>
<accession>A0A543CD53</accession>
<evidence type="ECO:0000313" key="10">
    <source>
        <dbReference type="Proteomes" id="UP000316096"/>
    </source>
</evidence>
<dbReference type="Proteomes" id="UP000316096">
    <property type="component" value="Unassembled WGS sequence"/>
</dbReference>
<dbReference type="GO" id="GO:0005886">
    <property type="term" value="C:plasma membrane"/>
    <property type="evidence" value="ECO:0007669"/>
    <property type="project" value="UniProtKB-SubCell"/>
</dbReference>
<keyword evidence="10" id="KW-1185">Reference proteome</keyword>
<feature type="domain" description="ABC transporter" evidence="8">
    <location>
        <begin position="14"/>
        <end position="258"/>
    </location>
</feature>
<dbReference type="PANTHER" id="PTHR43297:SF2">
    <property type="entry name" value="DIPEPTIDE TRANSPORT ATP-BINDING PROTEIN DPPD"/>
    <property type="match status" value="1"/>
</dbReference>
<keyword evidence="3" id="KW-0813">Transport</keyword>
<dbReference type="InterPro" id="IPR013563">
    <property type="entry name" value="Oligopep_ABC_C"/>
</dbReference>
<dbReference type="GO" id="GO:0015833">
    <property type="term" value="P:peptide transport"/>
    <property type="evidence" value="ECO:0007669"/>
    <property type="project" value="InterPro"/>
</dbReference>
<evidence type="ECO:0000256" key="1">
    <source>
        <dbReference type="ARBA" id="ARBA00004202"/>
    </source>
</evidence>
<dbReference type="RefSeq" id="WP_246121311.1">
    <property type="nucleotide sequence ID" value="NZ_VFOZ01000001.1"/>
</dbReference>
<evidence type="ECO:0000256" key="3">
    <source>
        <dbReference type="ARBA" id="ARBA00022448"/>
    </source>
</evidence>
<keyword evidence="4" id="KW-1003">Cell membrane</keyword>
<evidence type="ECO:0000256" key="2">
    <source>
        <dbReference type="ARBA" id="ARBA00005417"/>
    </source>
</evidence>
<dbReference type="AlphaFoldDB" id="A0A543CD53"/>
<name>A0A543CD53_9ACTN</name>
<comment type="caution">
    <text evidence="9">The sequence shown here is derived from an EMBL/GenBank/DDBJ whole genome shotgun (WGS) entry which is preliminary data.</text>
</comment>
<dbReference type="Pfam" id="PF00005">
    <property type="entry name" value="ABC_tran"/>
    <property type="match status" value="2"/>
</dbReference>
<evidence type="ECO:0000313" key="9">
    <source>
        <dbReference type="EMBL" id="TQL95011.1"/>
    </source>
</evidence>
<evidence type="ECO:0000256" key="7">
    <source>
        <dbReference type="ARBA" id="ARBA00023136"/>
    </source>
</evidence>
<dbReference type="PROSITE" id="PS50893">
    <property type="entry name" value="ABC_TRANSPORTER_2"/>
    <property type="match status" value="2"/>
</dbReference>
<dbReference type="NCBIfam" id="TIGR01727">
    <property type="entry name" value="oligo_HPY"/>
    <property type="match status" value="2"/>
</dbReference>
<dbReference type="CDD" id="cd03257">
    <property type="entry name" value="ABC_NikE_OppD_transporters"/>
    <property type="match status" value="2"/>
</dbReference>
<dbReference type="InterPro" id="IPR003593">
    <property type="entry name" value="AAA+_ATPase"/>
</dbReference>
<feature type="domain" description="ABC transporter" evidence="8">
    <location>
        <begin position="356"/>
        <end position="600"/>
    </location>
</feature>
<dbReference type="InterPro" id="IPR027417">
    <property type="entry name" value="P-loop_NTPase"/>
</dbReference>
<organism evidence="9 10">
    <name type="scientific">Actinoallomurus bryophytorum</name>
    <dbReference type="NCBI Taxonomy" id="1490222"/>
    <lineage>
        <taxon>Bacteria</taxon>
        <taxon>Bacillati</taxon>
        <taxon>Actinomycetota</taxon>
        <taxon>Actinomycetes</taxon>
        <taxon>Streptosporangiales</taxon>
        <taxon>Thermomonosporaceae</taxon>
        <taxon>Actinoallomurus</taxon>
    </lineage>
</organism>
<keyword evidence="6 9" id="KW-0067">ATP-binding</keyword>
<keyword evidence="5" id="KW-0547">Nucleotide-binding</keyword>
<evidence type="ECO:0000256" key="6">
    <source>
        <dbReference type="ARBA" id="ARBA00022840"/>
    </source>
</evidence>
<dbReference type="InterPro" id="IPR050388">
    <property type="entry name" value="ABC_Ni/Peptide_Import"/>
</dbReference>
<dbReference type="Gene3D" id="3.40.50.300">
    <property type="entry name" value="P-loop containing nucleotide triphosphate hydrolases"/>
    <property type="match status" value="2"/>
</dbReference>
<dbReference type="PANTHER" id="PTHR43297">
    <property type="entry name" value="OLIGOPEPTIDE TRANSPORT ATP-BINDING PROTEIN APPD"/>
    <property type="match status" value="1"/>
</dbReference>
<dbReference type="NCBIfam" id="NF008453">
    <property type="entry name" value="PRK11308.1"/>
    <property type="match status" value="2"/>
</dbReference>
<dbReference type="InterPro" id="IPR003439">
    <property type="entry name" value="ABC_transporter-like_ATP-bd"/>
</dbReference>
<dbReference type="EMBL" id="VFOZ01000001">
    <property type="protein sequence ID" value="TQL95011.1"/>
    <property type="molecule type" value="Genomic_DNA"/>
</dbReference>
<dbReference type="SMART" id="SM00382">
    <property type="entry name" value="AAA"/>
    <property type="match status" value="2"/>
</dbReference>
<gene>
    <name evidence="9" type="ORF">FB559_0503</name>
</gene>
<comment type="subcellular location">
    <subcellularLocation>
        <location evidence="1">Cell membrane</location>
        <topology evidence="1">Peripheral membrane protein</topology>
    </subcellularLocation>
</comment>
<proteinExistence type="inferred from homology"/>
<sequence length="680" mass="72212">MIAISARAPAVPLLEVSGLHVTFAAGVRAVRGAGFTVAPGEVLAIVGESGAGKSATALAIMGLLPVSAHVTGSVRLRGRELLGLGDRDLAAVRGDDLAMVFQDSAFTPVYRIGDQIAEAVRAHARVPRRAAATRAIELLALAGIPDAARVARAFPHELSGGLCRRAMIAMAVAGDPAVILADEPTSALDVTVQAQVLDALQTVQSRTRAALILITHDLGMVAGRADRVMVMYAGRPVETGPVDAVFGGPRMPYTAGLLRSAVRLDRPYARPLPIAGPPPSATDPRERCAFEPRCPLATGECRTAVPPLRPAGTPGHRAACVHASETVPVDHGGYAHDRPVRASNQGPPVLEVDGLVRHYPLVKSLLPRRRTATVRAVDGIDFDIRTGETLGLVGESGCGKTTTLLEILRLGAHQAGRVAVFGRDTRALSNAERRVLRRDVQIVFQDPATALDPRATVGAILAEPLRAHGHARRGVSTRVPELLRLVGLEPALATRHPGELSGGQGQRVNIARALALEPRLLVLDEPFSALDVSVQAAVIGLLRDLKLRLGLSYLLAAHDLAAVRQLADRAAVMRLGRIVEIGDADAVYESPAHPYTRALLSAVPLPDPPLERRRLRVTLRDDLGPDPDPPSGCRFRGRCLTFATLPAHEGRRCVDEEPAVRRVRSGQSAACHFPNEKSPR</sequence>
<dbReference type="SUPFAM" id="SSF52540">
    <property type="entry name" value="P-loop containing nucleoside triphosphate hydrolases"/>
    <property type="match status" value="2"/>
</dbReference>
<dbReference type="Pfam" id="PF08352">
    <property type="entry name" value="oligo_HPY"/>
    <property type="match status" value="2"/>
</dbReference>
<dbReference type="GO" id="GO:0016887">
    <property type="term" value="F:ATP hydrolysis activity"/>
    <property type="evidence" value="ECO:0007669"/>
    <property type="project" value="InterPro"/>
</dbReference>